<dbReference type="Pfam" id="PF01235">
    <property type="entry name" value="Na_Ala_symp"/>
    <property type="match status" value="1"/>
</dbReference>
<protein>
    <submittedName>
        <fullName evidence="10">Na+/alanine symporter family</fullName>
    </submittedName>
</protein>
<dbReference type="NCBIfam" id="TIGR00835">
    <property type="entry name" value="agcS"/>
    <property type="match status" value="1"/>
</dbReference>
<evidence type="ECO:0000256" key="3">
    <source>
        <dbReference type="ARBA" id="ARBA00022448"/>
    </source>
</evidence>
<evidence type="ECO:0000256" key="5">
    <source>
        <dbReference type="ARBA" id="ARBA00022692"/>
    </source>
</evidence>
<organism evidence="10 11">
    <name type="scientific">Corynebacterium matruchotii</name>
    <dbReference type="NCBI Taxonomy" id="43768"/>
    <lineage>
        <taxon>Bacteria</taxon>
        <taxon>Bacillati</taxon>
        <taxon>Actinomycetota</taxon>
        <taxon>Actinomycetes</taxon>
        <taxon>Mycobacteriales</taxon>
        <taxon>Corynebacteriaceae</taxon>
        <taxon>Corynebacterium</taxon>
    </lineage>
</organism>
<dbReference type="PROSITE" id="PS00873">
    <property type="entry name" value="NA_ALANINE_SYMP"/>
    <property type="match status" value="1"/>
</dbReference>
<feature type="transmembrane region" description="Helical" evidence="9">
    <location>
        <begin position="397"/>
        <end position="422"/>
    </location>
</feature>
<feature type="transmembrane region" description="Helical" evidence="9">
    <location>
        <begin position="25"/>
        <end position="46"/>
    </location>
</feature>
<sequence>MTPMENDSPMAVLEDFVTNTINNNIWTVIPWLLIAAGLYFAVRTIVVQVRMLPEMFRAVMERPATQEENDAEGISSFKAFTISAASRVGTGNVAGVAVAITTGGPGAVFWMWIVAILGGATAFVEATLAQLWKVRDEDADAYRGGPAYYLTKGLNAPKLASIFAVAITITFGFVYNAIQANSIAESFATSVGNDTFLFKFMVGVVLVIITALIIFGGVQRIANVTQYLVPFMAVLYLVVGLFVVLINLNKVPEMFETIITHALGVKEVAGATMGMAFMNGMRRGLFSNEAGEGSAPNAAAVATVSHPVKQGLVQTLGVYFDTLLVCSITAFIILLGDPTVGEGVSGASMTQTALASQVGDWGIHFVTIILFFLAFSSVIGNYYLAQANIEYFSQNKLVLLGFRVIVLLFVLGGSVGSIGLVWSLGDTFAAIMVFINLIGIVPLGGIAVKLLANYERQKAKGLDPIFHRDMLPEAKNVEVWDGSDAVCRRHGEIVREV</sequence>
<name>A0A8B4H6M9_9CORY</name>
<dbReference type="PANTHER" id="PTHR30330">
    <property type="entry name" value="AGSS FAMILY TRANSPORTER, SODIUM-ALANINE"/>
    <property type="match status" value="1"/>
</dbReference>
<feature type="transmembrane region" description="Helical" evidence="9">
    <location>
        <begin position="428"/>
        <end position="452"/>
    </location>
</feature>
<evidence type="ECO:0000256" key="8">
    <source>
        <dbReference type="ARBA" id="ARBA00023136"/>
    </source>
</evidence>
<dbReference type="Proteomes" id="UP000249886">
    <property type="component" value="Unassembled WGS sequence"/>
</dbReference>
<dbReference type="PRINTS" id="PR00175">
    <property type="entry name" value="NAALASMPORT"/>
</dbReference>
<evidence type="ECO:0000256" key="2">
    <source>
        <dbReference type="ARBA" id="ARBA00009261"/>
    </source>
</evidence>
<evidence type="ECO:0000256" key="7">
    <source>
        <dbReference type="ARBA" id="ARBA00022989"/>
    </source>
</evidence>
<comment type="subcellular location">
    <subcellularLocation>
        <location evidence="1 9">Cell membrane</location>
        <topology evidence="1 9">Multi-pass membrane protein</topology>
    </subcellularLocation>
</comment>
<dbReference type="GO" id="GO:0005886">
    <property type="term" value="C:plasma membrane"/>
    <property type="evidence" value="ECO:0007669"/>
    <property type="project" value="UniProtKB-SubCell"/>
</dbReference>
<feature type="transmembrane region" description="Helical" evidence="9">
    <location>
        <begin position="227"/>
        <end position="246"/>
    </location>
</feature>
<evidence type="ECO:0000313" key="11">
    <source>
        <dbReference type="Proteomes" id="UP000249886"/>
    </source>
</evidence>
<dbReference type="EMBL" id="UARK01000003">
    <property type="protein sequence ID" value="SPW27859.1"/>
    <property type="molecule type" value="Genomic_DNA"/>
</dbReference>
<feature type="transmembrane region" description="Helical" evidence="9">
    <location>
        <begin position="198"/>
        <end position="215"/>
    </location>
</feature>
<evidence type="ECO:0000256" key="6">
    <source>
        <dbReference type="ARBA" id="ARBA00022847"/>
    </source>
</evidence>
<dbReference type="FunFam" id="1.20.1740.10:FF:000004">
    <property type="entry name" value="Sodium:alanine symporter family protein"/>
    <property type="match status" value="1"/>
</dbReference>
<evidence type="ECO:0000313" key="10">
    <source>
        <dbReference type="EMBL" id="SPW27859.1"/>
    </source>
</evidence>
<dbReference type="GO" id="GO:0005283">
    <property type="term" value="F:amino acid:sodium symporter activity"/>
    <property type="evidence" value="ECO:0007669"/>
    <property type="project" value="InterPro"/>
</dbReference>
<keyword evidence="7 9" id="KW-1133">Transmembrane helix</keyword>
<evidence type="ECO:0000256" key="9">
    <source>
        <dbReference type="RuleBase" id="RU363064"/>
    </source>
</evidence>
<gene>
    <name evidence="10" type="ORF">NCTC10254_01053</name>
</gene>
<dbReference type="InterPro" id="IPR001463">
    <property type="entry name" value="Na/Ala_symport"/>
</dbReference>
<keyword evidence="4 9" id="KW-1003">Cell membrane</keyword>
<feature type="transmembrane region" description="Helical" evidence="9">
    <location>
        <begin position="159"/>
        <end position="178"/>
    </location>
</feature>
<dbReference type="Gene3D" id="1.20.1740.10">
    <property type="entry name" value="Amino acid/polyamine transporter I"/>
    <property type="match status" value="1"/>
</dbReference>
<dbReference type="AlphaFoldDB" id="A0A8B4H6M9"/>
<reference evidence="10 11" key="1">
    <citation type="submission" date="2018-06" db="EMBL/GenBank/DDBJ databases">
        <authorList>
            <consortium name="Pathogen Informatics"/>
            <person name="Doyle S."/>
        </authorList>
    </citation>
    <scope>NUCLEOTIDE SEQUENCE [LARGE SCALE GENOMIC DNA]</scope>
    <source>
        <strain evidence="10 11">NCTC10254</strain>
    </source>
</reference>
<feature type="transmembrane region" description="Helical" evidence="9">
    <location>
        <begin position="316"/>
        <end position="336"/>
    </location>
</feature>
<keyword evidence="5 9" id="KW-0812">Transmembrane</keyword>
<dbReference type="PANTHER" id="PTHR30330:SF1">
    <property type="entry name" value="AMINO-ACID CARRIER PROTEIN ALST"/>
    <property type="match status" value="1"/>
</dbReference>
<keyword evidence="8 9" id="KW-0472">Membrane</keyword>
<proteinExistence type="inferred from homology"/>
<evidence type="ECO:0000256" key="4">
    <source>
        <dbReference type="ARBA" id="ARBA00022475"/>
    </source>
</evidence>
<evidence type="ECO:0000256" key="1">
    <source>
        <dbReference type="ARBA" id="ARBA00004651"/>
    </source>
</evidence>
<keyword evidence="6 9" id="KW-0769">Symport</keyword>
<keyword evidence="3 9" id="KW-0813">Transport</keyword>
<feature type="transmembrane region" description="Helical" evidence="9">
    <location>
        <begin position="361"/>
        <end position="385"/>
    </location>
</feature>
<accession>A0A8B4H6M9</accession>
<comment type="similarity">
    <text evidence="2 9">Belongs to the alanine or glycine:cation symporter (AGCS) (TC 2.A.25) family.</text>
</comment>
<comment type="caution">
    <text evidence="10">The sequence shown here is derived from an EMBL/GenBank/DDBJ whole genome shotgun (WGS) entry which is preliminary data.</text>
</comment>